<evidence type="ECO:0000259" key="2">
    <source>
        <dbReference type="Pfam" id="PF01037"/>
    </source>
</evidence>
<evidence type="ECO:0000313" key="4">
    <source>
        <dbReference type="Proteomes" id="UP001255601"/>
    </source>
</evidence>
<dbReference type="Pfam" id="PF01037">
    <property type="entry name" value="AsnC_trans_reg"/>
    <property type="match status" value="1"/>
</dbReference>
<feature type="region of interest" description="Disordered" evidence="1">
    <location>
        <begin position="52"/>
        <end position="71"/>
    </location>
</feature>
<organism evidence="3 4">
    <name type="scientific">Agrobacterium larrymoorei</name>
    <dbReference type="NCBI Taxonomy" id="160699"/>
    <lineage>
        <taxon>Bacteria</taxon>
        <taxon>Pseudomonadati</taxon>
        <taxon>Pseudomonadota</taxon>
        <taxon>Alphaproteobacteria</taxon>
        <taxon>Hyphomicrobiales</taxon>
        <taxon>Rhizobiaceae</taxon>
        <taxon>Rhizobium/Agrobacterium group</taxon>
        <taxon>Agrobacterium</taxon>
    </lineage>
</organism>
<comment type="caution">
    <text evidence="3">The sequence shown here is derived from an EMBL/GenBank/DDBJ whole genome shotgun (WGS) entry which is preliminary data.</text>
</comment>
<proteinExistence type="predicted"/>
<reference evidence="3" key="1">
    <citation type="submission" date="2023-08" db="EMBL/GenBank/DDBJ databases">
        <title>Functional and genomic diversity of the sorghum phyllosphere microbiome.</title>
        <authorList>
            <person name="Shade A."/>
        </authorList>
    </citation>
    <scope>NUCLEOTIDE SEQUENCE</scope>
    <source>
        <strain evidence="3">SORGH_AS_0974</strain>
    </source>
</reference>
<dbReference type="Proteomes" id="UP001255601">
    <property type="component" value="Unassembled WGS sequence"/>
</dbReference>
<dbReference type="Gene3D" id="3.30.70.920">
    <property type="match status" value="1"/>
</dbReference>
<evidence type="ECO:0000313" key="3">
    <source>
        <dbReference type="EMBL" id="MDR6104687.1"/>
    </source>
</evidence>
<gene>
    <name evidence="3" type="ORF">QE369_004884</name>
</gene>
<dbReference type="EMBL" id="JAVIZC010000003">
    <property type="protein sequence ID" value="MDR6104687.1"/>
    <property type="molecule type" value="Genomic_DNA"/>
</dbReference>
<accession>A0AAJ2BGN4</accession>
<dbReference type="SUPFAM" id="SSF54909">
    <property type="entry name" value="Dimeric alpha+beta barrel"/>
    <property type="match status" value="1"/>
</dbReference>
<name>A0AAJ2BGN4_9HYPH</name>
<dbReference type="InterPro" id="IPR019887">
    <property type="entry name" value="Tscrpt_reg_AsnC/Lrp_C"/>
</dbReference>
<feature type="domain" description="Transcription regulator AsnC/Lrp ligand binding" evidence="2">
    <location>
        <begin position="2"/>
        <end position="54"/>
    </location>
</feature>
<keyword evidence="3" id="KW-0238">DNA-binding</keyword>
<dbReference type="GO" id="GO:0003677">
    <property type="term" value="F:DNA binding"/>
    <property type="evidence" value="ECO:0007669"/>
    <property type="project" value="UniProtKB-KW"/>
</dbReference>
<sequence>MLPYVISRHLVSGEADLFLQVVVPDLAAYERLLVDRLAKLPSVSDIRSNFTIQTGKSEGPLPLSHPPGTQA</sequence>
<dbReference type="InterPro" id="IPR011008">
    <property type="entry name" value="Dimeric_a/b-barrel"/>
</dbReference>
<protein>
    <submittedName>
        <fullName evidence="3">DNA-binding Lrp family transcriptional regulator</fullName>
    </submittedName>
</protein>
<dbReference type="AlphaFoldDB" id="A0AAJ2BGN4"/>
<evidence type="ECO:0000256" key="1">
    <source>
        <dbReference type="SAM" id="MobiDB-lite"/>
    </source>
</evidence>